<dbReference type="GO" id="GO:0019344">
    <property type="term" value="P:cysteine biosynthetic process"/>
    <property type="evidence" value="ECO:0007669"/>
    <property type="project" value="UniProtKB-KW"/>
</dbReference>
<evidence type="ECO:0008006" key="16">
    <source>
        <dbReference type="Google" id="ProtNLM"/>
    </source>
</evidence>
<dbReference type="EMBL" id="JRAA01000002">
    <property type="protein sequence ID" value="KHF24620.1"/>
    <property type="molecule type" value="Genomic_DNA"/>
</dbReference>
<evidence type="ECO:0000313" key="15">
    <source>
        <dbReference type="Proteomes" id="UP000190962"/>
    </source>
</evidence>
<evidence type="ECO:0000256" key="6">
    <source>
        <dbReference type="ARBA" id="ARBA00022692"/>
    </source>
</evidence>
<keyword evidence="2" id="KW-0813">Transport</keyword>
<evidence type="ECO:0000256" key="10">
    <source>
        <dbReference type="ARBA" id="ARBA00023192"/>
    </source>
</evidence>
<dbReference type="GO" id="GO:0009675">
    <property type="term" value="F:high-affinity sulfate:proton symporter activity"/>
    <property type="evidence" value="ECO:0007669"/>
    <property type="project" value="TreeGrafter"/>
</dbReference>
<keyword evidence="5" id="KW-0028">Amino-acid biosynthesis</keyword>
<feature type="transmembrane region" description="Helical" evidence="11">
    <location>
        <begin position="83"/>
        <end position="109"/>
    </location>
</feature>
<dbReference type="NCBIfam" id="NF003433">
    <property type="entry name" value="PRK04949.1"/>
    <property type="match status" value="1"/>
</dbReference>
<evidence type="ECO:0000256" key="3">
    <source>
        <dbReference type="ARBA" id="ARBA00022475"/>
    </source>
</evidence>
<dbReference type="GO" id="GO:0005886">
    <property type="term" value="C:plasma membrane"/>
    <property type="evidence" value="ECO:0007669"/>
    <property type="project" value="TreeGrafter"/>
</dbReference>
<evidence type="ECO:0000256" key="4">
    <source>
        <dbReference type="ARBA" id="ARBA00022519"/>
    </source>
</evidence>
<evidence type="ECO:0000256" key="9">
    <source>
        <dbReference type="ARBA" id="ARBA00023136"/>
    </source>
</evidence>
<dbReference type="RefSeq" id="WP_043116861.1">
    <property type="nucleotide sequence ID" value="NZ_JRAA01000002.1"/>
</dbReference>
<dbReference type="eggNOG" id="COG2981">
    <property type="taxonomic scope" value="Bacteria"/>
</dbReference>
<dbReference type="GeneID" id="86992669"/>
<evidence type="ECO:0000256" key="5">
    <source>
        <dbReference type="ARBA" id="ARBA00022605"/>
    </source>
</evidence>
<proteinExistence type="predicted"/>
<reference evidence="13 15" key="2">
    <citation type="submission" date="2016-11" db="EMBL/GenBank/DDBJ databases">
        <title>Mixed transmission modes and dynamic genome evolution in an obligate animal-bacterial symbiosis.</title>
        <authorList>
            <person name="Russell S.L."/>
            <person name="Corbett-Detig R.B."/>
            <person name="Cavanaugh C.M."/>
        </authorList>
    </citation>
    <scope>NUCLEOTIDE SEQUENCE [LARGE SCALE GENOMIC DNA]</scope>
    <source>
        <strain evidence="13">MA-KB16</strain>
    </source>
</reference>
<evidence type="ECO:0000313" key="14">
    <source>
        <dbReference type="Proteomes" id="UP000030856"/>
    </source>
</evidence>
<dbReference type="Proteomes" id="UP000030856">
    <property type="component" value="Unassembled WGS sequence"/>
</dbReference>
<evidence type="ECO:0000313" key="12">
    <source>
        <dbReference type="EMBL" id="KHF24620.1"/>
    </source>
</evidence>
<keyword evidence="14" id="KW-1185">Reference proteome</keyword>
<comment type="subcellular location">
    <subcellularLocation>
        <location evidence="1">Membrane</location>
        <topology evidence="1">Multi-pass membrane protein</topology>
    </subcellularLocation>
</comment>
<accession>A0A0B0H671</accession>
<dbReference type="PANTHER" id="PTHR37468">
    <property type="entry name" value="SULFATE TRANSPORTER CYSZ"/>
    <property type="match status" value="1"/>
</dbReference>
<dbReference type="InterPro" id="IPR059112">
    <property type="entry name" value="CysZ/EI24"/>
</dbReference>
<evidence type="ECO:0000313" key="13">
    <source>
        <dbReference type="EMBL" id="OOY34077.1"/>
    </source>
</evidence>
<name>A0A0B0H671_SOVGS</name>
<evidence type="ECO:0000256" key="1">
    <source>
        <dbReference type="ARBA" id="ARBA00004141"/>
    </source>
</evidence>
<sequence>MQPSNPATGFNYLLRGFSLIRRKELRSYVIIPLLINMIIFSVMLWLGIGLYEGLMNQYLPDEGLPMWLPDWTWLEILLTPLRWMAWMLFALAFMLIFFYGFTLVANLIAAPFNDRLSAKVEELLTGERPQESESGSLLSTATSSIMQEINKLGWFASRAIPLLLLFFIPGVNLVAPLLWGVFSAYSLAYEYLDYPMCNHGIAFRHQRSFHRKQRLATTGFGGGVMLIMAIPFVNFAAMPIAVCGASAWWAERLKNRYEG</sequence>
<keyword evidence="9 11" id="KW-0472">Membrane</keyword>
<keyword evidence="4" id="KW-0997">Cell inner membrane</keyword>
<dbReference type="EMBL" id="MPNX01000023">
    <property type="protein sequence ID" value="OOY34077.1"/>
    <property type="molecule type" value="Genomic_DNA"/>
</dbReference>
<dbReference type="PANTHER" id="PTHR37468:SF1">
    <property type="entry name" value="SULFATE TRANSPORTER CYSZ"/>
    <property type="match status" value="1"/>
</dbReference>
<keyword evidence="6 11" id="KW-0812">Transmembrane</keyword>
<keyword evidence="10" id="KW-0198">Cysteine biosynthesis</keyword>
<evidence type="ECO:0000256" key="8">
    <source>
        <dbReference type="ARBA" id="ARBA00023032"/>
    </source>
</evidence>
<dbReference type="OrthoDB" id="5292355at2"/>
<protein>
    <recommendedName>
        <fullName evidence="16">Sulfate transporter CysZ</fullName>
    </recommendedName>
</protein>
<evidence type="ECO:0000256" key="11">
    <source>
        <dbReference type="SAM" id="Phobius"/>
    </source>
</evidence>
<dbReference type="Proteomes" id="UP000190962">
    <property type="component" value="Unassembled WGS sequence"/>
</dbReference>
<dbReference type="GO" id="GO:0000103">
    <property type="term" value="P:sulfate assimilation"/>
    <property type="evidence" value="ECO:0007669"/>
    <property type="project" value="TreeGrafter"/>
</dbReference>
<keyword evidence="7 11" id="KW-1133">Transmembrane helix</keyword>
<evidence type="ECO:0000256" key="7">
    <source>
        <dbReference type="ARBA" id="ARBA00022989"/>
    </source>
</evidence>
<feature type="transmembrane region" description="Helical" evidence="11">
    <location>
        <begin position="28"/>
        <end position="51"/>
    </location>
</feature>
<feature type="transmembrane region" description="Helical" evidence="11">
    <location>
        <begin position="224"/>
        <end position="250"/>
    </location>
</feature>
<feature type="transmembrane region" description="Helical" evidence="11">
    <location>
        <begin position="159"/>
        <end position="182"/>
    </location>
</feature>
<comment type="caution">
    <text evidence="12">The sequence shown here is derived from an EMBL/GenBank/DDBJ whole genome shotgun (WGS) entry which is preliminary data.</text>
</comment>
<dbReference type="STRING" id="2340.JV46_09710"/>
<dbReference type="InterPro" id="IPR050480">
    <property type="entry name" value="CysZ-like"/>
</dbReference>
<reference evidence="12 14" key="1">
    <citation type="journal article" date="2014" name="BMC Genomics">
        <title>The genome of the intracellular bacterium of the coastal bivalve, Solemya velum: a blueprint for thriving in and out of symbiosis.</title>
        <authorList>
            <person name="Dmytrenko O."/>
            <person name="Russell S.L."/>
            <person name="Loo W.T."/>
            <person name="Fontanez K.M."/>
            <person name="Liao L."/>
            <person name="Roeselers G."/>
            <person name="Sharma R."/>
            <person name="Stewart F.J."/>
            <person name="Newton I.L."/>
            <person name="Woyke T."/>
            <person name="Wu D."/>
            <person name="Lang J.M."/>
            <person name="Eisen J.A."/>
            <person name="Cavanaugh C.M."/>
        </authorList>
    </citation>
    <scope>NUCLEOTIDE SEQUENCE [LARGE SCALE GENOMIC DNA]</scope>
    <source>
        <strain evidence="12 14">WH</strain>
    </source>
</reference>
<dbReference type="Pfam" id="PF07264">
    <property type="entry name" value="EI24"/>
    <property type="match status" value="1"/>
</dbReference>
<organism evidence="12 14">
    <name type="scientific">Solemya velum gill symbiont</name>
    <dbReference type="NCBI Taxonomy" id="2340"/>
    <lineage>
        <taxon>Bacteria</taxon>
        <taxon>Pseudomonadati</taxon>
        <taxon>Pseudomonadota</taxon>
        <taxon>Gammaproteobacteria</taxon>
        <taxon>sulfur-oxidizing symbionts</taxon>
    </lineage>
</organism>
<keyword evidence="3" id="KW-1003">Cell membrane</keyword>
<gene>
    <name evidence="13" type="ORF">BOV88_12040</name>
    <name evidence="12" type="ORF">JV46_09710</name>
</gene>
<dbReference type="AlphaFoldDB" id="A0A0B0H671"/>
<keyword evidence="8" id="KW-0764">Sulfate transport</keyword>
<evidence type="ECO:0000256" key="2">
    <source>
        <dbReference type="ARBA" id="ARBA00022448"/>
    </source>
</evidence>